<keyword evidence="5 6" id="KW-0472">Membrane</keyword>
<name>A0A7W6NLH6_9HYPH</name>
<sequence length="211" mass="21735">MPATAELSPLLLGWGAYVAATASPGPGILTIVETAVSAGRAAGLARALGVLSGSMTWAALTTIGVSALIHAEPGVLTVVQLIGGSYLMFLAWGMARKAMKPGSLNVSVADRGHSLRHHYAKGYGVHLTNPKAIMAWIMLTSLALPPGSGPEQTLLFVGGCLLLGLTIFAGFALLFSIPAVHAAYLRQRRPLEAGAAAFFAYAGAMLLRSAL</sequence>
<proteinExistence type="predicted"/>
<dbReference type="PANTHER" id="PTHR30086:SF20">
    <property type="entry name" value="ARGININE EXPORTER PROTEIN ARGO-RELATED"/>
    <property type="match status" value="1"/>
</dbReference>
<evidence type="ECO:0000256" key="3">
    <source>
        <dbReference type="ARBA" id="ARBA00022692"/>
    </source>
</evidence>
<gene>
    <name evidence="7" type="ORF">GGR23_002533</name>
</gene>
<protein>
    <submittedName>
        <fullName evidence="7">Threonine/homoserine/homoserine lactone efflux protein</fullName>
    </submittedName>
</protein>
<evidence type="ECO:0000256" key="5">
    <source>
        <dbReference type="ARBA" id="ARBA00023136"/>
    </source>
</evidence>
<keyword evidence="2" id="KW-1003">Cell membrane</keyword>
<dbReference type="Pfam" id="PF01810">
    <property type="entry name" value="LysE"/>
    <property type="match status" value="1"/>
</dbReference>
<dbReference type="GO" id="GO:0015171">
    <property type="term" value="F:amino acid transmembrane transporter activity"/>
    <property type="evidence" value="ECO:0007669"/>
    <property type="project" value="TreeGrafter"/>
</dbReference>
<keyword evidence="4 6" id="KW-1133">Transmembrane helix</keyword>
<dbReference type="EMBL" id="JACIEZ010000004">
    <property type="protein sequence ID" value="MBB4065332.1"/>
    <property type="molecule type" value="Genomic_DNA"/>
</dbReference>
<accession>A0A7W6NLH6</accession>
<dbReference type="GO" id="GO:0005886">
    <property type="term" value="C:plasma membrane"/>
    <property type="evidence" value="ECO:0007669"/>
    <property type="project" value="UniProtKB-SubCell"/>
</dbReference>
<dbReference type="Proteomes" id="UP000528286">
    <property type="component" value="Unassembled WGS sequence"/>
</dbReference>
<evidence type="ECO:0000313" key="8">
    <source>
        <dbReference type="Proteomes" id="UP000528286"/>
    </source>
</evidence>
<feature type="transmembrane region" description="Helical" evidence="6">
    <location>
        <begin position="156"/>
        <end position="179"/>
    </location>
</feature>
<keyword evidence="3 6" id="KW-0812">Transmembrane</keyword>
<reference evidence="7 8" key="1">
    <citation type="submission" date="2020-08" db="EMBL/GenBank/DDBJ databases">
        <title>Genomic Encyclopedia of Type Strains, Phase IV (KMG-IV): sequencing the most valuable type-strain genomes for metagenomic binning, comparative biology and taxonomic classification.</title>
        <authorList>
            <person name="Goeker M."/>
        </authorList>
    </citation>
    <scope>NUCLEOTIDE SEQUENCE [LARGE SCALE GENOMIC DNA]</scope>
    <source>
        <strain evidence="7 8">DSM 29853</strain>
    </source>
</reference>
<feature type="transmembrane region" description="Helical" evidence="6">
    <location>
        <begin position="12"/>
        <end position="32"/>
    </location>
</feature>
<feature type="transmembrane region" description="Helical" evidence="6">
    <location>
        <begin position="44"/>
        <end position="69"/>
    </location>
</feature>
<dbReference type="InterPro" id="IPR001123">
    <property type="entry name" value="LeuE-type"/>
</dbReference>
<organism evidence="7 8">
    <name type="scientific">Gellertiella hungarica</name>
    <dbReference type="NCBI Taxonomy" id="1572859"/>
    <lineage>
        <taxon>Bacteria</taxon>
        <taxon>Pseudomonadati</taxon>
        <taxon>Pseudomonadota</taxon>
        <taxon>Alphaproteobacteria</taxon>
        <taxon>Hyphomicrobiales</taxon>
        <taxon>Rhizobiaceae</taxon>
        <taxon>Gellertiella</taxon>
    </lineage>
</organism>
<keyword evidence="8" id="KW-1185">Reference proteome</keyword>
<feature type="transmembrane region" description="Helical" evidence="6">
    <location>
        <begin position="75"/>
        <end position="95"/>
    </location>
</feature>
<comment type="subcellular location">
    <subcellularLocation>
        <location evidence="1">Cell membrane</location>
        <topology evidence="1">Multi-pass membrane protein</topology>
    </subcellularLocation>
</comment>
<dbReference type="PANTHER" id="PTHR30086">
    <property type="entry name" value="ARGININE EXPORTER PROTEIN ARGO"/>
    <property type="match status" value="1"/>
</dbReference>
<evidence type="ECO:0000313" key="7">
    <source>
        <dbReference type="EMBL" id="MBB4065332.1"/>
    </source>
</evidence>
<evidence type="ECO:0000256" key="1">
    <source>
        <dbReference type="ARBA" id="ARBA00004651"/>
    </source>
</evidence>
<dbReference type="AlphaFoldDB" id="A0A7W6NLH6"/>
<evidence type="ECO:0000256" key="4">
    <source>
        <dbReference type="ARBA" id="ARBA00022989"/>
    </source>
</evidence>
<dbReference type="RefSeq" id="WP_183366621.1">
    <property type="nucleotide sequence ID" value="NZ_JACIEZ010000004.1"/>
</dbReference>
<evidence type="ECO:0000256" key="2">
    <source>
        <dbReference type="ARBA" id="ARBA00022475"/>
    </source>
</evidence>
<feature type="transmembrane region" description="Helical" evidence="6">
    <location>
        <begin position="123"/>
        <end position="144"/>
    </location>
</feature>
<comment type="caution">
    <text evidence="7">The sequence shown here is derived from an EMBL/GenBank/DDBJ whole genome shotgun (WGS) entry which is preliminary data.</text>
</comment>
<feature type="transmembrane region" description="Helical" evidence="6">
    <location>
        <begin position="191"/>
        <end position="210"/>
    </location>
</feature>
<evidence type="ECO:0000256" key="6">
    <source>
        <dbReference type="SAM" id="Phobius"/>
    </source>
</evidence>